<dbReference type="AlphaFoldDB" id="A0A1H3FXD5"/>
<sequence>MSDNFVKRLEFAIADRKSIMKTMLKWILIPISMCIIYIYRWSFEIRFWMYLIISVLMIIASIVYYPLKDIIFFRKLIKNIKENCVQLKYKKLYFKTFDLEENTMLAQDGEKIPIEFTSDQEYIDLLGKNEAIIVSIEGINYAFSLDNMSIKKF</sequence>
<dbReference type="OrthoDB" id="9823961at2"/>
<evidence type="ECO:0000313" key="2">
    <source>
        <dbReference type="EMBL" id="SDX95505.1"/>
    </source>
</evidence>
<keyword evidence="3" id="KW-1185">Reference proteome</keyword>
<keyword evidence="1" id="KW-0472">Membrane</keyword>
<feature type="transmembrane region" description="Helical" evidence="1">
    <location>
        <begin position="23"/>
        <end position="41"/>
    </location>
</feature>
<keyword evidence="1" id="KW-1133">Transmembrane helix</keyword>
<reference evidence="2 3" key="1">
    <citation type="submission" date="2016-10" db="EMBL/GenBank/DDBJ databases">
        <authorList>
            <person name="de Groot N.N."/>
        </authorList>
    </citation>
    <scope>NUCLEOTIDE SEQUENCE [LARGE SCALE GENOMIC DNA]</scope>
    <source>
        <strain evidence="2 3">DSM 14045</strain>
    </source>
</reference>
<accession>A0A1H3FXD5</accession>
<name>A0A1H3FXD5_9FIRM</name>
<dbReference type="STRING" id="1122142.SAMN02910414_00416"/>
<dbReference type="Proteomes" id="UP000183918">
    <property type="component" value="Unassembled WGS sequence"/>
</dbReference>
<dbReference type="RefSeq" id="WP_074715750.1">
    <property type="nucleotide sequence ID" value="NZ_FNPG01000005.1"/>
</dbReference>
<feature type="transmembrane region" description="Helical" evidence="1">
    <location>
        <begin position="47"/>
        <end position="67"/>
    </location>
</feature>
<proteinExistence type="predicted"/>
<gene>
    <name evidence="2" type="ORF">SAMN02910414_00416</name>
</gene>
<keyword evidence="1" id="KW-0812">Transmembrane</keyword>
<dbReference type="EMBL" id="FNPG01000005">
    <property type="protein sequence ID" value="SDX95505.1"/>
    <property type="molecule type" value="Genomic_DNA"/>
</dbReference>
<evidence type="ECO:0000256" key="1">
    <source>
        <dbReference type="SAM" id="Phobius"/>
    </source>
</evidence>
<organism evidence="2 3">
    <name type="scientific">Lachnobacterium bovis DSM 14045</name>
    <dbReference type="NCBI Taxonomy" id="1122142"/>
    <lineage>
        <taxon>Bacteria</taxon>
        <taxon>Bacillati</taxon>
        <taxon>Bacillota</taxon>
        <taxon>Clostridia</taxon>
        <taxon>Lachnospirales</taxon>
        <taxon>Lachnospiraceae</taxon>
        <taxon>Lachnobacterium</taxon>
    </lineage>
</organism>
<protein>
    <submittedName>
        <fullName evidence="2">Uncharacterized protein</fullName>
    </submittedName>
</protein>
<evidence type="ECO:0000313" key="3">
    <source>
        <dbReference type="Proteomes" id="UP000183918"/>
    </source>
</evidence>